<dbReference type="AlphaFoldDB" id="A0AAV5T3Q6"/>
<dbReference type="GO" id="GO:0033387">
    <property type="term" value="P:putrescine biosynthetic process from arginine, via ornithine"/>
    <property type="evidence" value="ECO:0007669"/>
    <property type="project" value="TreeGrafter"/>
</dbReference>
<dbReference type="InterPro" id="IPR009006">
    <property type="entry name" value="Ala_racemase/Decarboxylase_C"/>
</dbReference>
<evidence type="ECO:0000256" key="7">
    <source>
        <dbReference type="ARBA" id="ARBA00034138"/>
    </source>
</evidence>
<evidence type="ECO:0000256" key="11">
    <source>
        <dbReference type="PIRSR" id="PIRSR600183-50"/>
    </source>
</evidence>
<proteinExistence type="inferred from homology"/>
<evidence type="ECO:0000256" key="4">
    <source>
        <dbReference type="ARBA" id="ARBA00023115"/>
    </source>
</evidence>
<name>A0AAV5T3Q6_9BILA</name>
<dbReference type="FunFam" id="3.20.20.10:FF:000005">
    <property type="entry name" value="Ornithine decarboxylase"/>
    <property type="match status" value="1"/>
</dbReference>
<dbReference type="InterPro" id="IPR022653">
    <property type="entry name" value="De-COase2_pyr-phos_BS"/>
</dbReference>
<dbReference type="InterPro" id="IPR002433">
    <property type="entry name" value="Orn_de-COase"/>
</dbReference>
<dbReference type="Pfam" id="PF00278">
    <property type="entry name" value="Orn_DAP_Arg_deC"/>
    <property type="match status" value="1"/>
</dbReference>
<feature type="modified residue" description="N6-(pyridoxal phosphate)lysine" evidence="11">
    <location>
        <position position="94"/>
    </location>
</feature>
<dbReference type="PROSITE" id="PS00878">
    <property type="entry name" value="ODR_DC_2_1"/>
    <property type="match status" value="1"/>
</dbReference>
<dbReference type="SUPFAM" id="SSF51419">
    <property type="entry name" value="PLP-binding barrel"/>
    <property type="match status" value="1"/>
</dbReference>
<evidence type="ECO:0000256" key="8">
    <source>
        <dbReference type="ARBA" id="ARBA00037173"/>
    </source>
</evidence>
<accession>A0AAV5T3Q6</accession>
<keyword evidence="3 11" id="KW-0663">Pyridoxal phosphate</keyword>
<feature type="active site" description="Proton donor" evidence="11">
    <location>
        <position position="382"/>
    </location>
</feature>
<dbReference type="Gene3D" id="3.20.20.10">
    <property type="entry name" value="Alanine racemase"/>
    <property type="match status" value="1"/>
</dbReference>
<dbReference type="InterPro" id="IPR029066">
    <property type="entry name" value="PLP-binding_barrel"/>
</dbReference>
<dbReference type="PANTHER" id="PTHR11482:SF6">
    <property type="entry name" value="ORNITHINE DECARBOXYLASE 1-RELATED"/>
    <property type="match status" value="1"/>
</dbReference>
<dbReference type="PRINTS" id="PR01179">
    <property type="entry name" value="ODADCRBXLASE"/>
</dbReference>
<evidence type="ECO:0000313" key="16">
    <source>
        <dbReference type="Proteomes" id="UP001432027"/>
    </source>
</evidence>
<dbReference type="EMBL" id="BTSX01000003">
    <property type="protein sequence ID" value="GMS89710.1"/>
    <property type="molecule type" value="Genomic_DNA"/>
</dbReference>
<organism evidence="15 16">
    <name type="scientific">Pristionchus entomophagus</name>
    <dbReference type="NCBI Taxonomy" id="358040"/>
    <lineage>
        <taxon>Eukaryota</taxon>
        <taxon>Metazoa</taxon>
        <taxon>Ecdysozoa</taxon>
        <taxon>Nematoda</taxon>
        <taxon>Chromadorea</taxon>
        <taxon>Rhabditida</taxon>
        <taxon>Rhabditina</taxon>
        <taxon>Diplogasteromorpha</taxon>
        <taxon>Diplogasteroidea</taxon>
        <taxon>Neodiplogasteridae</taxon>
        <taxon>Pristionchus</taxon>
    </lineage>
</organism>
<evidence type="ECO:0000256" key="10">
    <source>
        <dbReference type="ARBA" id="ARBA00049127"/>
    </source>
</evidence>
<dbReference type="PRINTS" id="PR01182">
    <property type="entry name" value="ORNDCRBXLASE"/>
</dbReference>
<evidence type="ECO:0000313" key="15">
    <source>
        <dbReference type="EMBL" id="GMS89710.1"/>
    </source>
</evidence>
<dbReference type="Gene3D" id="2.40.37.10">
    <property type="entry name" value="Lyase, Ornithine Decarboxylase, Chain A, domain 1"/>
    <property type="match status" value="1"/>
</dbReference>
<dbReference type="EC" id="4.1.1.17" evidence="7"/>
<dbReference type="PANTHER" id="PTHR11482">
    <property type="entry name" value="ARGININE/DIAMINOPIMELATE/ORNITHINE DECARBOXYLASE"/>
    <property type="match status" value="1"/>
</dbReference>
<comment type="caution">
    <text evidence="15">The sequence shown here is derived from an EMBL/GenBank/DDBJ whole genome shotgun (WGS) entry which is preliminary data.</text>
</comment>
<sequence length="436" mass="49137">MGQWKFCPWQEQLPKRDPTRFVHLSILCEYAESCPLNGVQCTRPLRVLFLMTVFSLSLQQNDSSFMVVDLDSLFDRFSLWKRELPHIEPFYAVKCNNDETFLRSLAAMGVGFDCASRGEIDDVLRLGVSPDRIVYAHPCKSPSFISHAYNHGVDLLTFDNHEELNKIAVHQTCPQLLLRIAVSDPTARYPLASKFGADPKQKAPQLLKYAADLGLPVVGVCFHVGSEANDPSAYRLALEQTKRLFTIGLSFGHKMQIVDVGGGFPGREYTPSFEKFAASIRSAVHDIFPDPNVRLIAEPGRFFAERPFTLVASVMARTAVSAERITKKSCDASSTGHMYYINDGVYGNFICGLTDNYYPPGRPLFDDENGELFPSLIWGPTCDSHDRLEDNKMMRRLEVGDWIIYEDMGAYTSAVSTTFNGFQRPTPIYFISESRW</sequence>
<evidence type="ECO:0000256" key="3">
    <source>
        <dbReference type="ARBA" id="ARBA00022898"/>
    </source>
</evidence>
<evidence type="ECO:0000256" key="12">
    <source>
        <dbReference type="RuleBase" id="RU003737"/>
    </source>
</evidence>
<keyword evidence="16" id="KW-1185">Reference proteome</keyword>
<dbReference type="CDD" id="cd00622">
    <property type="entry name" value="PLPDE_III_ODC"/>
    <property type="match status" value="1"/>
</dbReference>
<evidence type="ECO:0000259" key="14">
    <source>
        <dbReference type="Pfam" id="PF02784"/>
    </source>
</evidence>
<dbReference type="GO" id="GO:0004586">
    <property type="term" value="F:ornithine decarboxylase activity"/>
    <property type="evidence" value="ECO:0007669"/>
    <property type="project" value="UniProtKB-EC"/>
</dbReference>
<evidence type="ECO:0000259" key="13">
    <source>
        <dbReference type="Pfam" id="PF00278"/>
    </source>
</evidence>
<keyword evidence="5" id="KW-0456">Lyase</keyword>
<evidence type="ECO:0000256" key="1">
    <source>
        <dbReference type="ARBA" id="ARBA00001933"/>
    </source>
</evidence>
<feature type="domain" description="Orn/DAP/Arg decarboxylase 2 C-terminal" evidence="13">
    <location>
        <begin position="306"/>
        <end position="409"/>
    </location>
</feature>
<evidence type="ECO:0000256" key="9">
    <source>
        <dbReference type="ARBA" id="ARBA00046672"/>
    </source>
</evidence>
<comment type="similarity">
    <text evidence="2 12">Belongs to the Orn/Lys/Arg decarboxylase class-II family.</text>
</comment>
<dbReference type="InterPro" id="IPR022643">
    <property type="entry name" value="De-COase2_C"/>
</dbReference>
<dbReference type="PROSITE" id="PS00879">
    <property type="entry name" value="ODR_DC_2_2"/>
    <property type="match status" value="1"/>
</dbReference>
<comment type="catalytic activity">
    <reaction evidence="10">
        <text>L-ornithine + H(+) = putrescine + CO2</text>
        <dbReference type="Rhea" id="RHEA:22964"/>
        <dbReference type="ChEBI" id="CHEBI:15378"/>
        <dbReference type="ChEBI" id="CHEBI:16526"/>
        <dbReference type="ChEBI" id="CHEBI:46911"/>
        <dbReference type="ChEBI" id="CHEBI:326268"/>
        <dbReference type="EC" id="4.1.1.17"/>
    </reaction>
</comment>
<dbReference type="InterPro" id="IPR022644">
    <property type="entry name" value="De-COase2_N"/>
</dbReference>
<evidence type="ECO:0000256" key="2">
    <source>
        <dbReference type="ARBA" id="ARBA00008872"/>
    </source>
</evidence>
<comment type="function">
    <text evidence="8">Catalyzes the first and rate-limiting step of polyamine biosynthesis that converts ornithine into putrescine, which is the precursor for the polyamines, spermidine and spermine. Polyamines are essential for cell proliferation and are implicated in cellular processes, ranging from DNA replication to apoptosis.</text>
</comment>
<reference evidence="15" key="1">
    <citation type="submission" date="2023-10" db="EMBL/GenBank/DDBJ databases">
        <title>Genome assembly of Pristionchus species.</title>
        <authorList>
            <person name="Yoshida K."/>
            <person name="Sommer R.J."/>
        </authorList>
    </citation>
    <scope>NUCLEOTIDE SEQUENCE</scope>
    <source>
        <strain evidence="15">RS0144</strain>
    </source>
</reference>
<keyword evidence="4" id="KW-0620">Polyamine biosynthesis</keyword>
<comment type="subunit">
    <text evidence="9">Homodimer. Only the dimer is catalytically active, as the active sites are constructed of residues from both monomers.</text>
</comment>
<comment type="cofactor">
    <cofactor evidence="1 11">
        <name>pyridoxal 5'-phosphate</name>
        <dbReference type="ChEBI" id="CHEBI:597326"/>
    </cofactor>
</comment>
<protein>
    <recommendedName>
        <fullName evidence="7">ornithine decarboxylase</fullName>
        <ecNumber evidence="7">4.1.1.17</ecNumber>
    </recommendedName>
</protein>
<dbReference type="InterPro" id="IPR000183">
    <property type="entry name" value="Orn/DAP/Arg_de-COase"/>
</dbReference>
<dbReference type="Proteomes" id="UP001432027">
    <property type="component" value="Unassembled WGS sequence"/>
</dbReference>
<feature type="non-terminal residue" evidence="15">
    <location>
        <position position="436"/>
    </location>
</feature>
<comment type="pathway">
    <text evidence="6">Amine and polyamine biosynthesis; putrescine biosynthesis via L-ornithine pathway; putrescine from L-ornithine: step 1/1.</text>
</comment>
<dbReference type="InterPro" id="IPR022657">
    <property type="entry name" value="De-COase2_CS"/>
</dbReference>
<evidence type="ECO:0000256" key="6">
    <source>
        <dbReference type="ARBA" id="ARBA00034115"/>
    </source>
</evidence>
<gene>
    <name evidence="15" type="ORF">PENTCL1PPCAC_11885</name>
</gene>
<feature type="domain" description="Orn/DAP/Arg decarboxylase 2 N-terminal" evidence="14">
    <location>
        <begin position="71"/>
        <end position="304"/>
    </location>
</feature>
<dbReference type="Pfam" id="PF02784">
    <property type="entry name" value="Orn_Arg_deC_N"/>
    <property type="match status" value="1"/>
</dbReference>
<evidence type="ECO:0000256" key="5">
    <source>
        <dbReference type="ARBA" id="ARBA00023239"/>
    </source>
</evidence>
<dbReference type="SUPFAM" id="SSF50621">
    <property type="entry name" value="Alanine racemase C-terminal domain-like"/>
    <property type="match status" value="1"/>
</dbReference>
<dbReference type="GO" id="GO:0005737">
    <property type="term" value="C:cytoplasm"/>
    <property type="evidence" value="ECO:0007669"/>
    <property type="project" value="TreeGrafter"/>
</dbReference>